<dbReference type="GO" id="GO:0016787">
    <property type="term" value="F:hydrolase activity"/>
    <property type="evidence" value="ECO:0007669"/>
    <property type="project" value="UniProtKB-KW"/>
</dbReference>
<feature type="coiled-coil region" evidence="1">
    <location>
        <begin position="81"/>
        <end position="188"/>
    </location>
</feature>
<reference evidence="2 3" key="1">
    <citation type="submission" date="2015-03" db="EMBL/GenBank/DDBJ databases">
        <authorList>
            <person name="Murphy D."/>
        </authorList>
    </citation>
    <scope>NUCLEOTIDE SEQUENCE [LARGE SCALE GENOMIC DNA]</scope>
    <source>
        <strain evidence="2 3">D16</strain>
    </source>
</reference>
<keyword evidence="2" id="KW-0378">Hydrolase</keyword>
<name>A0A0U1DM93_9MYCO</name>
<gene>
    <name evidence="2" type="ORF">BN970_04066</name>
</gene>
<evidence type="ECO:0000256" key="1">
    <source>
        <dbReference type="SAM" id="Coils"/>
    </source>
</evidence>
<evidence type="ECO:0000313" key="2">
    <source>
        <dbReference type="EMBL" id="CQD18426.1"/>
    </source>
</evidence>
<accession>A0A0U1DM93</accession>
<dbReference type="AlphaFoldDB" id="A0A0U1DM93"/>
<proteinExistence type="predicted"/>
<organism evidence="2 3">
    <name type="scientific">Mycolicibacterium conceptionense</name>
    <dbReference type="NCBI Taxonomy" id="451644"/>
    <lineage>
        <taxon>Bacteria</taxon>
        <taxon>Bacillati</taxon>
        <taxon>Actinomycetota</taxon>
        <taxon>Actinomycetes</taxon>
        <taxon>Mycobacteriales</taxon>
        <taxon>Mycobacteriaceae</taxon>
        <taxon>Mycolicibacterium</taxon>
    </lineage>
</organism>
<sequence length="355" mass="37531">MAAGEAVALSGDEPLLIERIDAEYLRYFTATGRPTGEWAAVTKRLAAAEEQVAHCAAAVAEVDDAVRRHAELSVEVAGLAAQREANEVAALTQRLKEAEVVAEAARVAEAASTAALTERRRLRAELDERAATITELQAALAVADDETATAREVHEAAEEAAERAAAAAQEHESRVEAARATLTRMTERDEADRLATRLSKIDAGVRDLDVVTRELAEIALDDAGMRAIEAAAVAVERAAGQAELASARIELVAVADREVRVDKAQVSLVAGQPWSVNTTADTEIDVPGVLTVRVVPGTPAAQTQARLDEAQTALSASLAAAGVDGVDAARALDIRRRELLSSRERLRATTAAPHR</sequence>
<dbReference type="EMBL" id="CTEF01000003">
    <property type="protein sequence ID" value="CQD18426.1"/>
    <property type="molecule type" value="Genomic_DNA"/>
</dbReference>
<protein>
    <submittedName>
        <fullName evidence="2">Hydrolase</fullName>
    </submittedName>
</protein>
<dbReference type="Proteomes" id="UP000182227">
    <property type="component" value="Unassembled WGS sequence"/>
</dbReference>
<keyword evidence="1" id="KW-0175">Coiled coil</keyword>
<evidence type="ECO:0000313" key="3">
    <source>
        <dbReference type="Proteomes" id="UP000182227"/>
    </source>
</evidence>